<dbReference type="EMBL" id="JACHGT010000016">
    <property type="protein sequence ID" value="MBB6038321.1"/>
    <property type="molecule type" value="Genomic_DNA"/>
</dbReference>
<keyword evidence="7" id="KW-1185">Reference proteome</keyword>
<evidence type="ECO:0000313" key="7">
    <source>
        <dbReference type="Proteomes" id="UP000548476"/>
    </source>
</evidence>
<dbReference type="InterPro" id="IPR036390">
    <property type="entry name" value="WH_DNA-bd_sf"/>
</dbReference>
<dbReference type="PANTHER" id="PTHR33204">
    <property type="entry name" value="TRANSCRIPTIONAL REGULATOR, MARR FAMILY"/>
    <property type="match status" value="1"/>
</dbReference>
<feature type="region of interest" description="Disordered" evidence="4">
    <location>
        <begin position="1"/>
        <end position="23"/>
    </location>
</feature>
<reference evidence="6 7" key="1">
    <citation type="submission" date="2020-08" db="EMBL/GenBank/DDBJ databases">
        <title>Genomic Encyclopedia of Type Strains, Phase IV (KMG-IV): sequencing the most valuable type-strain genomes for metagenomic binning, comparative biology and taxonomic classification.</title>
        <authorList>
            <person name="Goeker M."/>
        </authorList>
    </citation>
    <scope>NUCLEOTIDE SEQUENCE [LARGE SCALE GENOMIC DNA]</scope>
    <source>
        <strain evidence="6 7">YIM 65646</strain>
    </source>
</reference>
<evidence type="ECO:0000256" key="4">
    <source>
        <dbReference type="SAM" id="MobiDB-lite"/>
    </source>
</evidence>
<dbReference type="Gene3D" id="1.10.10.10">
    <property type="entry name" value="Winged helix-like DNA-binding domain superfamily/Winged helix DNA-binding domain"/>
    <property type="match status" value="1"/>
</dbReference>
<protein>
    <submittedName>
        <fullName evidence="6">DNA-binding HxlR family transcriptional regulator</fullName>
    </submittedName>
</protein>
<evidence type="ECO:0000256" key="2">
    <source>
        <dbReference type="ARBA" id="ARBA00023125"/>
    </source>
</evidence>
<evidence type="ECO:0000256" key="1">
    <source>
        <dbReference type="ARBA" id="ARBA00023015"/>
    </source>
</evidence>
<comment type="caution">
    <text evidence="6">The sequence shown here is derived from an EMBL/GenBank/DDBJ whole genome shotgun (WGS) entry which is preliminary data.</text>
</comment>
<proteinExistence type="predicted"/>
<dbReference type="GO" id="GO:0003677">
    <property type="term" value="F:DNA binding"/>
    <property type="evidence" value="ECO:0007669"/>
    <property type="project" value="UniProtKB-KW"/>
</dbReference>
<feature type="domain" description="HTH hxlR-type" evidence="5">
    <location>
        <begin position="28"/>
        <end position="125"/>
    </location>
</feature>
<name>A0A841FLX1_9ACTN</name>
<evidence type="ECO:0000256" key="3">
    <source>
        <dbReference type="ARBA" id="ARBA00023163"/>
    </source>
</evidence>
<dbReference type="Proteomes" id="UP000548476">
    <property type="component" value="Unassembled WGS sequence"/>
</dbReference>
<evidence type="ECO:0000259" key="5">
    <source>
        <dbReference type="PROSITE" id="PS51118"/>
    </source>
</evidence>
<dbReference type="InterPro" id="IPR036388">
    <property type="entry name" value="WH-like_DNA-bd_sf"/>
</dbReference>
<dbReference type="SUPFAM" id="SSF46785">
    <property type="entry name" value="Winged helix' DNA-binding domain"/>
    <property type="match status" value="1"/>
</dbReference>
<dbReference type="RefSeq" id="WP_184791120.1">
    <property type="nucleotide sequence ID" value="NZ_BONT01000008.1"/>
</dbReference>
<keyword evidence="3" id="KW-0804">Transcription</keyword>
<gene>
    <name evidence="6" type="ORF">HNR73_006204</name>
</gene>
<sequence length="125" mass="13452">MSGTHSDVPSVVTAPLPDPVPRNEYEACPVTAAVRRVGDRWTLLVLSVLKGGPRRFNVLERSIEGISQRMLTRTLRSLESDGLVDRTVFATNPPSVEYALTAKGRGLLGALAGLAAWAMEHAEGE</sequence>
<dbReference type="Pfam" id="PF01638">
    <property type="entry name" value="HxlR"/>
    <property type="match status" value="1"/>
</dbReference>
<dbReference type="PROSITE" id="PS51118">
    <property type="entry name" value="HTH_HXLR"/>
    <property type="match status" value="1"/>
</dbReference>
<organism evidence="6 7">
    <name type="scientific">Phytomonospora endophytica</name>
    <dbReference type="NCBI Taxonomy" id="714109"/>
    <lineage>
        <taxon>Bacteria</taxon>
        <taxon>Bacillati</taxon>
        <taxon>Actinomycetota</taxon>
        <taxon>Actinomycetes</taxon>
        <taxon>Micromonosporales</taxon>
        <taxon>Micromonosporaceae</taxon>
        <taxon>Phytomonospora</taxon>
    </lineage>
</organism>
<accession>A0A841FLX1</accession>
<dbReference type="AlphaFoldDB" id="A0A841FLX1"/>
<keyword evidence="1" id="KW-0805">Transcription regulation</keyword>
<dbReference type="PANTHER" id="PTHR33204:SF39">
    <property type="entry name" value="TRANSCRIPTIONAL REGULATORY PROTEIN"/>
    <property type="match status" value="1"/>
</dbReference>
<dbReference type="InterPro" id="IPR002577">
    <property type="entry name" value="HTH_HxlR"/>
</dbReference>
<keyword evidence="2 6" id="KW-0238">DNA-binding</keyword>
<evidence type="ECO:0000313" key="6">
    <source>
        <dbReference type="EMBL" id="MBB6038321.1"/>
    </source>
</evidence>